<evidence type="ECO:0000313" key="2">
    <source>
        <dbReference type="Proteomes" id="UP000826212"/>
    </source>
</evidence>
<dbReference type="EMBL" id="CP081303">
    <property type="protein sequence ID" value="QZE14035.1"/>
    <property type="molecule type" value="Genomic_DNA"/>
</dbReference>
<evidence type="ECO:0000313" key="1">
    <source>
        <dbReference type="EMBL" id="QZE14035.1"/>
    </source>
</evidence>
<protein>
    <submittedName>
        <fullName evidence="1">Peptidylprolyl isomerase</fullName>
    </submittedName>
</protein>
<keyword evidence="2" id="KW-1185">Reference proteome</keyword>
<dbReference type="Proteomes" id="UP000826212">
    <property type="component" value="Chromosome"/>
</dbReference>
<sequence length="273" mass="32169">MNKYNLLICFILILWNHSLYGQDQKKHHVKISTSMGDIIVELYNDTPKHRDKFLKETKKSYYDESMFYRVINNFMIQAGAKGYQGASHSTRIGYGNPDFTVDDEIRKNHFAKKGALCAPRQPNSENPFKQSDISQFFIIQGRKYREGELDTLELARNIPIKKTIKKRYWNEKSKQEAKALKQGGKIKEYNALIRKIKEQINTEYKLDYRRLDFSDEQRKEYTTIGGYPPIDGEYTIFGEVIKGWSVIDRISRVKCDKFDRPWKDINLKLIVID</sequence>
<reference evidence="1" key="1">
    <citation type="submission" date="2021-08" db="EMBL/GenBank/DDBJ databases">
        <title>Novel anaerobic bacterium isolated from sea squirt in East Sea, Republic of Korea.</title>
        <authorList>
            <person name="Nguyen T.H."/>
            <person name="Li Z."/>
            <person name="Lee Y.-J."/>
            <person name="Ko J."/>
            <person name="Kim S.-G."/>
        </authorList>
    </citation>
    <scope>NUCLEOTIDE SEQUENCE</scope>
    <source>
        <strain evidence="1">KCTC 25031</strain>
    </source>
</reference>
<gene>
    <name evidence="1" type="ORF">K4L44_16130</name>
</gene>
<name>A0AC61NEL7_9BACT</name>
<organism evidence="1 2">
    <name type="scientific">Halosquirtibacter laminarini</name>
    <dbReference type="NCBI Taxonomy" id="3374600"/>
    <lineage>
        <taxon>Bacteria</taxon>
        <taxon>Pseudomonadati</taxon>
        <taxon>Bacteroidota</taxon>
        <taxon>Bacteroidia</taxon>
        <taxon>Marinilabiliales</taxon>
        <taxon>Prolixibacteraceae</taxon>
        <taxon>Halosquirtibacter</taxon>
    </lineage>
</organism>
<keyword evidence="1" id="KW-0413">Isomerase</keyword>
<accession>A0AC61NEL7</accession>
<proteinExistence type="predicted"/>